<organism evidence="2 3">
    <name type="scientific">Chitinophaga japonensis</name>
    <name type="common">Flexibacter japonensis</name>
    <dbReference type="NCBI Taxonomy" id="104662"/>
    <lineage>
        <taxon>Bacteria</taxon>
        <taxon>Pseudomonadati</taxon>
        <taxon>Bacteroidota</taxon>
        <taxon>Chitinophagia</taxon>
        <taxon>Chitinophagales</taxon>
        <taxon>Chitinophagaceae</taxon>
        <taxon>Chitinophaga</taxon>
    </lineage>
</organism>
<dbReference type="EMBL" id="VLLG01000004">
    <property type="protein sequence ID" value="TWI86550.1"/>
    <property type="molecule type" value="Genomic_DNA"/>
</dbReference>
<dbReference type="Proteomes" id="UP000316778">
    <property type="component" value="Unassembled WGS sequence"/>
</dbReference>
<evidence type="ECO:0000313" key="3">
    <source>
        <dbReference type="Proteomes" id="UP000316778"/>
    </source>
</evidence>
<proteinExistence type="predicted"/>
<feature type="region of interest" description="Disordered" evidence="1">
    <location>
        <begin position="1"/>
        <end position="65"/>
    </location>
</feature>
<dbReference type="AlphaFoldDB" id="A0A562T0M0"/>
<reference evidence="2 3" key="1">
    <citation type="journal article" date="2013" name="Stand. Genomic Sci.">
        <title>Genomic Encyclopedia of Type Strains, Phase I: The one thousand microbial genomes (KMG-I) project.</title>
        <authorList>
            <person name="Kyrpides N.C."/>
            <person name="Woyke T."/>
            <person name="Eisen J.A."/>
            <person name="Garrity G."/>
            <person name="Lilburn T.G."/>
            <person name="Beck B.J."/>
            <person name="Whitman W.B."/>
            <person name="Hugenholtz P."/>
            <person name="Klenk H.P."/>
        </authorList>
    </citation>
    <scope>NUCLEOTIDE SEQUENCE [LARGE SCALE GENOMIC DNA]</scope>
    <source>
        <strain evidence="2 3">DSM 13484</strain>
    </source>
</reference>
<feature type="compositionally biased region" description="Basic residues" evidence="1">
    <location>
        <begin position="7"/>
        <end position="20"/>
    </location>
</feature>
<keyword evidence="3" id="KW-1185">Reference proteome</keyword>
<comment type="caution">
    <text evidence="2">The sequence shown here is derived from an EMBL/GenBank/DDBJ whole genome shotgun (WGS) entry which is preliminary data.</text>
</comment>
<evidence type="ECO:0000256" key="1">
    <source>
        <dbReference type="SAM" id="MobiDB-lite"/>
    </source>
</evidence>
<dbReference type="RefSeq" id="WP_145716459.1">
    <property type="nucleotide sequence ID" value="NZ_BAAAFY010000005.1"/>
</dbReference>
<feature type="compositionally biased region" description="Basic and acidic residues" evidence="1">
    <location>
        <begin position="30"/>
        <end position="40"/>
    </location>
</feature>
<dbReference type="OrthoDB" id="678752at2"/>
<protein>
    <submittedName>
        <fullName evidence="2">Uncharacterized protein</fullName>
    </submittedName>
</protein>
<evidence type="ECO:0000313" key="2">
    <source>
        <dbReference type="EMBL" id="TWI86550.1"/>
    </source>
</evidence>
<sequence>MALKKTTQQRRAIKNAKRRNAAAPVSKKAPKPEFNDDRNNTLEGYDEDEYDLKDQADVQRRRRKG</sequence>
<gene>
    <name evidence="2" type="ORF">LX66_3809</name>
</gene>
<accession>A0A562T0M0</accession>
<name>A0A562T0M0_CHIJA</name>